<reference evidence="1" key="1">
    <citation type="journal article" date="2013" name="Nature">
        <title>Draft genome of the wheat A-genome progenitor Triticum urartu.</title>
        <authorList>
            <person name="Ling H.Q."/>
            <person name="Zhao S."/>
            <person name="Liu D."/>
            <person name="Wang J."/>
            <person name="Sun H."/>
            <person name="Zhang C."/>
            <person name="Fan H."/>
            <person name="Li D."/>
            <person name="Dong L."/>
            <person name="Tao Y."/>
            <person name="Gao C."/>
            <person name="Wu H."/>
            <person name="Li Y."/>
            <person name="Cui Y."/>
            <person name="Guo X."/>
            <person name="Zheng S."/>
            <person name="Wang B."/>
            <person name="Yu K."/>
            <person name="Liang Q."/>
            <person name="Yang W."/>
            <person name="Lou X."/>
            <person name="Chen J."/>
            <person name="Feng M."/>
            <person name="Jian J."/>
            <person name="Zhang X."/>
            <person name="Luo G."/>
            <person name="Jiang Y."/>
            <person name="Liu J."/>
            <person name="Wang Z."/>
            <person name="Sha Y."/>
            <person name="Zhang B."/>
            <person name="Wu H."/>
            <person name="Tang D."/>
            <person name="Shen Q."/>
            <person name="Xue P."/>
            <person name="Zou S."/>
            <person name="Wang X."/>
            <person name="Liu X."/>
            <person name="Wang F."/>
            <person name="Yang Y."/>
            <person name="An X."/>
            <person name="Dong Z."/>
            <person name="Zhang K."/>
            <person name="Zhang X."/>
            <person name="Luo M.C."/>
            <person name="Dvorak J."/>
            <person name="Tong Y."/>
            <person name="Wang J."/>
            <person name="Yang H."/>
            <person name="Li Z."/>
            <person name="Wang D."/>
            <person name="Zhang A."/>
            <person name="Wang J."/>
        </authorList>
    </citation>
    <scope>NUCLEOTIDE SEQUENCE</scope>
</reference>
<protein>
    <submittedName>
        <fullName evidence="1">Uncharacterized protein</fullName>
    </submittedName>
</protein>
<proteinExistence type="predicted"/>
<dbReference type="EMBL" id="KD084706">
    <property type="protein sequence ID" value="EMS62273.1"/>
    <property type="molecule type" value="Genomic_DNA"/>
</dbReference>
<gene>
    <name evidence="1" type="ORF">TRIUR3_12592</name>
</gene>
<organism evidence="1">
    <name type="scientific">Triticum urartu</name>
    <name type="common">Red wild einkorn</name>
    <name type="synonym">Crithodium urartu</name>
    <dbReference type="NCBI Taxonomy" id="4572"/>
    <lineage>
        <taxon>Eukaryota</taxon>
        <taxon>Viridiplantae</taxon>
        <taxon>Streptophyta</taxon>
        <taxon>Embryophyta</taxon>
        <taxon>Tracheophyta</taxon>
        <taxon>Spermatophyta</taxon>
        <taxon>Magnoliopsida</taxon>
        <taxon>Liliopsida</taxon>
        <taxon>Poales</taxon>
        <taxon>Poaceae</taxon>
        <taxon>BOP clade</taxon>
        <taxon>Pooideae</taxon>
        <taxon>Triticodae</taxon>
        <taxon>Triticeae</taxon>
        <taxon>Triticinae</taxon>
        <taxon>Triticum</taxon>
    </lineage>
</organism>
<dbReference type="AlphaFoldDB" id="M7ZGC9"/>
<evidence type="ECO:0000313" key="1">
    <source>
        <dbReference type="EMBL" id="EMS62273.1"/>
    </source>
</evidence>
<accession>M7ZGC9</accession>
<name>M7ZGC9_TRIUA</name>
<sequence length="377" mass="41053">MAAMRVDRQILEEHLVFEATVDTATRETMRDVAVYHRGPVVKGLDPLFDPFCIWGNEISMNISQVKKLRKIVRMKKLATNNNKIFVCKMKETSVNYRMLTDDHLSNHLHGQEARKANYPAYLGFSIADGYSDSTMGYELKQPAWFLEKHLDGADIGTHGNMLMAHVYGLRWRSSRQTNGVATLGAGLIVADTSTATEMRVVALSPRGLVVEQVAADASTDSIGIVEGICVDVDARTEAMAEPLLETASCVREFTVVERSPEMPNMGVGLKATAAGSRSKQPRSGTTPVVTLDEANVEAGVGADTDMVMAQLGHCIEHVACDVVVRSAPSGAAMPRSLPSRRVAPRLMEVLVVVAAGMREAMLSTLWMPTAQAWHTSP</sequence>